<dbReference type="EMBL" id="BARS01005658">
    <property type="protein sequence ID" value="GAF76727.1"/>
    <property type="molecule type" value="Genomic_DNA"/>
</dbReference>
<gene>
    <name evidence="5" type="ORF">S01H1_11102</name>
</gene>
<evidence type="ECO:0000259" key="4">
    <source>
        <dbReference type="Pfam" id="PF00148"/>
    </source>
</evidence>
<keyword evidence="1" id="KW-0602">Photosynthesis</keyword>
<dbReference type="GO" id="GO:0016491">
    <property type="term" value="F:oxidoreductase activity"/>
    <property type="evidence" value="ECO:0007669"/>
    <property type="project" value="UniProtKB-KW"/>
</dbReference>
<evidence type="ECO:0000313" key="5">
    <source>
        <dbReference type="EMBL" id="GAF76727.1"/>
    </source>
</evidence>
<sequence length="364" mass="38506">MPYQLGIYLAANAVSDSCVVVDGFNCIIPKMDFLAGNHDLYSTLRSSDGRHRVICTMTGPLPQAKNPERKLSVLLEDVARTGGFGVVMVTGLPFFKLAGMDYEGLAAGVKGGASVVDVPAQSLEADWLEGYALALDALARVLPALKVKKRKRSVALAGYLMDRNEFDHTANIEELRRLLELCGLELTCVFPSGGSFGGLSRALEAEVIVSLPYGRKAAARLAARSGAVLVETGLPMGFQGTVRWLEAVRRAAGLSGALPRAVTDLEKQAASAIAPILDVLRHRNIVYAGDPYLCAAFSAFASELCMHVSVGLIDSSVRTLDSARLPGKLLFSPDTEEAAAAVKALGGYSMPDLAVGNSFAATES</sequence>
<dbReference type="InterPro" id="IPR000510">
    <property type="entry name" value="Nase/OxRdtase_comp1"/>
</dbReference>
<protein>
    <recommendedName>
        <fullName evidence="4">Nitrogenase/oxidoreductase component 1 domain-containing protein</fullName>
    </recommendedName>
</protein>
<dbReference type="SUPFAM" id="SSF53807">
    <property type="entry name" value="Helical backbone' metal receptor"/>
    <property type="match status" value="1"/>
</dbReference>
<dbReference type="Pfam" id="PF00148">
    <property type="entry name" value="Oxidored_nitro"/>
    <property type="match status" value="1"/>
</dbReference>
<feature type="non-terminal residue" evidence="5">
    <location>
        <position position="364"/>
    </location>
</feature>
<dbReference type="PANTHER" id="PTHR39429:SF3">
    <property type="entry name" value="LIGHT-INDEPENDENT PROTOCHLOROPHYLLIDE REDUCTASE SUBUNIT N"/>
    <property type="match status" value="1"/>
</dbReference>
<dbReference type="AlphaFoldDB" id="X0SLG9"/>
<dbReference type="Gene3D" id="3.40.50.1980">
    <property type="entry name" value="Nitrogenase molybdenum iron protein domain"/>
    <property type="match status" value="1"/>
</dbReference>
<feature type="domain" description="Nitrogenase/oxidoreductase component 1" evidence="4">
    <location>
        <begin position="70"/>
        <end position="358"/>
    </location>
</feature>
<dbReference type="GO" id="GO:0015979">
    <property type="term" value="P:photosynthesis"/>
    <property type="evidence" value="ECO:0007669"/>
    <property type="project" value="UniProtKB-KW"/>
</dbReference>
<organism evidence="5">
    <name type="scientific">marine sediment metagenome</name>
    <dbReference type="NCBI Taxonomy" id="412755"/>
    <lineage>
        <taxon>unclassified sequences</taxon>
        <taxon>metagenomes</taxon>
        <taxon>ecological metagenomes</taxon>
    </lineage>
</organism>
<name>X0SLG9_9ZZZZ</name>
<keyword evidence="3" id="KW-0149">Chlorophyll biosynthesis</keyword>
<evidence type="ECO:0000256" key="1">
    <source>
        <dbReference type="ARBA" id="ARBA00022531"/>
    </source>
</evidence>
<evidence type="ECO:0000256" key="3">
    <source>
        <dbReference type="ARBA" id="ARBA00023171"/>
    </source>
</evidence>
<proteinExistence type="predicted"/>
<dbReference type="PANTHER" id="PTHR39429">
    <property type="entry name" value="LIGHT-INDEPENDENT PROTOCHLOROPHYLLIDE REDUCTASE SUBUNIT N"/>
    <property type="match status" value="1"/>
</dbReference>
<accession>X0SLG9</accession>
<keyword evidence="2" id="KW-0560">Oxidoreductase</keyword>
<reference evidence="5" key="1">
    <citation type="journal article" date="2014" name="Front. Microbiol.">
        <title>High frequency of phylogenetically diverse reductive dehalogenase-homologous genes in deep subseafloor sedimentary metagenomes.</title>
        <authorList>
            <person name="Kawai M."/>
            <person name="Futagami T."/>
            <person name="Toyoda A."/>
            <person name="Takaki Y."/>
            <person name="Nishi S."/>
            <person name="Hori S."/>
            <person name="Arai W."/>
            <person name="Tsubouchi T."/>
            <person name="Morono Y."/>
            <person name="Uchiyama I."/>
            <person name="Ito T."/>
            <person name="Fujiyama A."/>
            <person name="Inagaki F."/>
            <person name="Takami H."/>
        </authorList>
    </citation>
    <scope>NUCLEOTIDE SEQUENCE</scope>
    <source>
        <strain evidence="5">Expedition CK06-06</strain>
    </source>
</reference>
<comment type="caution">
    <text evidence="5">The sequence shown here is derived from an EMBL/GenBank/DDBJ whole genome shotgun (WGS) entry which is preliminary data.</text>
</comment>
<dbReference type="GO" id="GO:0015995">
    <property type="term" value="P:chlorophyll biosynthetic process"/>
    <property type="evidence" value="ECO:0007669"/>
    <property type="project" value="UniProtKB-KW"/>
</dbReference>
<dbReference type="InterPro" id="IPR050293">
    <property type="entry name" value="LIPOR_BchN/ChlN"/>
</dbReference>
<evidence type="ECO:0000256" key="2">
    <source>
        <dbReference type="ARBA" id="ARBA00023002"/>
    </source>
</evidence>